<protein>
    <submittedName>
        <fullName evidence="1">Uncharacterized protein</fullName>
    </submittedName>
</protein>
<dbReference type="Proteomes" id="UP000254968">
    <property type="component" value="Unassembled WGS sequence"/>
</dbReference>
<organism evidence="1 2">
    <name type="scientific">Legionella beliardensis</name>
    <dbReference type="NCBI Taxonomy" id="91822"/>
    <lineage>
        <taxon>Bacteria</taxon>
        <taxon>Pseudomonadati</taxon>
        <taxon>Pseudomonadota</taxon>
        <taxon>Gammaproteobacteria</taxon>
        <taxon>Legionellales</taxon>
        <taxon>Legionellaceae</taxon>
        <taxon>Legionella</taxon>
    </lineage>
</organism>
<dbReference type="RefSeq" id="WP_115303630.1">
    <property type="nucleotide sequence ID" value="NZ_CAAAHO010000005.1"/>
</dbReference>
<reference evidence="1 2" key="1">
    <citation type="submission" date="2018-06" db="EMBL/GenBank/DDBJ databases">
        <authorList>
            <consortium name="Pathogen Informatics"/>
            <person name="Doyle S."/>
        </authorList>
    </citation>
    <scope>NUCLEOTIDE SEQUENCE [LARGE SCALE GENOMIC DNA]</scope>
    <source>
        <strain evidence="1 2">NCTC13315</strain>
    </source>
</reference>
<dbReference type="AlphaFoldDB" id="A0A378I5E2"/>
<accession>A0A378I5E2</accession>
<proteinExistence type="predicted"/>
<keyword evidence="2" id="KW-1185">Reference proteome</keyword>
<name>A0A378I5E2_9GAMM</name>
<dbReference type="Gene3D" id="3.40.630.30">
    <property type="match status" value="1"/>
</dbReference>
<gene>
    <name evidence="1" type="ORF">NCTC13315_02505</name>
</gene>
<dbReference type="EMBL" id="UGNV01000001">
    <property type="protein sequence ID" value="STX29945.1"/>
    <property type="molecule type" value="Genomic_DNA"/>
</dbReference>
<sequence length="233" mass="26755">MKVRKLSYAQFKVEKQKILAIVRGWENTYKEFFDKNYSIMHNSDLRYHWRESIVDMINFLEKNITEQTGSNLEKNGFALFIAEDDNENIQGMALGGGLRTYGGYSNTFFGMSGTFYEIKEMIISASSMLSRCYQAEDKVLHKSIGKELLKAIINHVQTQAIPYPIAARPHHSNEIAHKFFEKYLFTLGCGSLGHSYTLNVAEFGYIDQSHHKECIASTTVVVFDDYKSPTMHF</sequence>
<evidence type="ECO:0000313" key="2">
    <source>
        <dbReference type="Proteomes" id="UP000254968"/>
    </source>
</evidence>
<evidence type="ECO:0000313" key="1">
    <source>
        <dbReference type="EMBL" id="STX29945.1"/>
    </source>
</evidence>
<dbReference type="OrthoDB" id="5459937at2"/>